<reference evidence="5 6" key="1">
    <citation type="submission" date="2019-09" db="EMBL/GenBank/DDBJ databases">
        <authorList>
            <person name="Cremers G."/>
        </authorList>
    </citation>
    <scope>NUCLEOTIDE SEQUENCE [LARGE SCALE GENOMIC DNA]</scope>
    <source>
        <strain evidence="5">4A</strain>
    </source>
</reference>
<dbReference type="RefSeq" id="WP_142660792.1">
    <property type="nucleotide sequence ID" value="NZ_CABFVA020000114.1"/>
</dbReference>
<dbReference type="GO" id="GO:0018189">
    <property type="term" value="P:pyrroloquinoline quinone biosynthetic process"/>
    <property type="evidence" value="ECO:0007669"/>
    <property type="project" value="UniProtKB-UniPathway"/>
</dbReference>
<evidence type="ECO:0000256" key="3">
    <source>
        <dbReference type="ARBA" id="ARBA00015086"/>
    </source>
</evidence>
<sequence>MVGSVNWLVSVARLPTERKPAERGGQKIMKWVKPEFEDISLCMEVTAYVNVAGK</sequence>
<evidence type="ECO:0000313" key="5">
    <source>
        <dbReference type="EMBL" id="VVM07852.1"/>
    </source>
</evidence>
<dbReference type="InterPro" id="IPR011725">
    <property type="entry name" value="PQQ_synth_PqqA"/>
</dbReference>
<comment type="pathway">
    <text evidence="1">Cofactor biosynthesis; pyrroloquinoline quinone biosynthesis.</text>
</comment>
<protein>
    <recommendedName>
        <fullName evidence="3">Coenzyme PQQ synthesis protein A</fullName>
    </recommendedName>
</protein>
<organism evidence="5 6">
    <name type="scientific">Methylacidimicrobium tartarophylax</name>
    <dbReference type="NCBI Taxonomy" id="1041768"/>
    <lineage>
        <taxon>Bacteria</taxon>
        <taxon>Pseudomonadati</taxon>
        <taxon>Verrucomicrobiota</taxon>
        <taxon>Methylacidimicrobium</taxon>
    </lineage>
</organism>
<evidence type="ECO:0000313" key="6">
    <source>
        <dbReference type="Proteomes" id="UP000334923"/>
    </source>
</evidence>
<gene>
    <name evidence="5" type="ORF">MAMT_01953</name>
</gene>
<dbReference type="NCBIfam" id="TIGR02107">
    <property type="entry name" value="PQQ_syn_pqqA"/>
    <property type="match status" value="1"/>
</dbReference>
<keyword evidence="4" id="KW-0884">PQQ biosynthesis</keyword>
<evidence type="ECO:0000256" key="1">
    <source>
        <dbReference type="ARBA" id="ARBA00004886"/>
    </source>
</evidence>
<keyword evidence="6" id="KW-1185">Reference proteome</keyword>
<evidence type="ECO:0000256" key="2">
    <source>
        <dbReference type="ARBA" id="ARBA00009325"/>
    </source>
</evidence>
<dbReference type="EMBL" id="CABFVA020000114">
    <property type="protein sequence ID" value="VVM07852.1"/>
    <property type="molecule type" value="Genomic_DNA"/>
</dbReference>
<proteinExistence type="inferred from homology"/>
<accession>A0A5E6MHY8</accession>
<dbReference type="Proteomes" id="UP000334923">
    <property type="component" value="Unassembled WGS sequence"/>
</dbReference>
<dbReference type="AlphaFoldDB" id="A0A5E6MHY8"/>
<dbReference type="OrthoDB" id="517286at2"/>
<dbReference type="Pfam" id="PF08042">
    <property type="entry name" value="PqqA"/>
    <property type="match status" value="1"/>
</dbReference>
<evidence type="ECO:0000256" key="4">
    <source>
        <dbReference type="ARBA" id="ARBA00022905"/>
    </source>
</evidence>
<name>A0A5E6MHY8_9BACT</name>
<dbReference type="UniPathway" id="UPA00539"/>
<comment type="similarity">
    <text evidence="2">Belongs to the PqqA family.</text>
</comment>